<protein>
    <recommendedName>
        <fullName evidence="3">HpcH/HpaI aldolase/citrate lyase domain-containing protein</fullName>
    </recommendedName>
</protein>
<dbReference type="PANTHER" id="PTHR11105">
    <property type="entry name" value="CITRATE LYASE SUBUNIT BETA-RELATED"/>
    <property type="match status" value="1"/>
</dbReference>
<feature type="region of interest" description="Disordered" evidence="2">
    <location>
        <begin position="497"/>
        <end position="537"/>
    </location>
</feature>
<evidence type="ECO:0000256" key="2">
    <source>
        <dbReference type="SAM" id="MobiDB-lite"/>
    </source>
</evidence>
<name>A0A0N1IHZ0_LEPSE</name>
<dbReference type="InterPro" id="IPR005000">
    <property type="entry name" value="Aldolase/citrate-lyase_domain"/>
</dbReference>
<dbReference type="InterPro" id="IPR015813">
    <property type="entry name" value="Pyrv/PenolPyrv_kinase-like_dom"/>
</dbReference>
<dbReference type="GO" id="GO:0106064">
    <property type="term" value="P:regulation of cobalamin metabolic process"/>
    <property type="evidence" value="ECO:0007669"/>
    <property type="project" value="TreeGrafter"/>
</dbReference>
<dbReference type="OrthoDB" id="1773at2759"/>
<evidence type="ECO:0000259" key="3">
    <source>
        <dbReference type="Pfam" id="PF03328"/>
    </source>
</evidence>
<dbReference type="GO" id="GO:0047777">
    <property type="term" value="F:(S)-citramalyl-CoA lyase activity"/>
    <property type="evidence" value="ECO:0007669"/>
    <property type="project" value="TreeGrafter"/>
</dbReference>
<dbReference type="Pfam" id="PF03328">
    <property type="entry name" value="HpcH_HpaI"/>
    <property type="match status" value="1"/>
</dbReference>
<dbReference type="SUPFAM" id="SSF51621">
    <property type="entry name" value="Phosphoenolpyruvate/pyruvate domain"/>
    <property type="match status" value="1"/>
</dbReference>
<dbReference type="VEuPathDB" id="TriTrypDB:Lsey_0275_0020"/>
<evidence type="ECO:0000313" key="5">
    <source>
        <dbReference type="Proteomes" id="UP000038009"/>
    </source>
</evidence>
<proteinExistence type="predicted"/>
<dbReference type="InterPro" id="IPR040186">
    <property type="entry name" value="Citramalyl-CoA_lyase"/>
</dbReference>
<keyword evidence="5" id="KW-1185">Reference proteome</keyword>
<dbReference type="PANTHER" id="PTHR11105:SF0">
    <property type="entry name" value="CITRAMALYL-COA LYASE, MITOCHONDRIAL"/>
    <property type="match status" value="1"/>
</dbReference>
<evidence type="ECO:0000313" key="4">
    <source>
        <dbReference type="EMBL" id="KPI84253.1"/>
    </source>
</evidence>
<sequence length="537" mass="57790">MSCIRRVCAATARVGGGGAATAAAAAAAGAASGKSPSWSSNKAFAPRSSSSPIFLCTSHRCASSRGCAGDAGGRDNVSFLQKLKNLYREFQLSEDRKLDAVAAAEALEGQDRFFDDERFDGPRHPSLAGGRRSLSGTSFQDSPLISCNPSLCPRSVLFVPGSKPRAMEKITSLNADCFILDLEDSVGCSSKRQARENIRNFVEGLQKKQRMHRDAQVSTTANAVFKRQVGETEAAAHTDAGSASASAVTAETSSGTHRYPRLIVRINSPDFDPATAMLDLQLVGLLGPAIEGVAIPKTTPRSYSLIKDYLHPNHQLWAFFESPQSVIQAPTICKQHVYQYAVMGYNDLSMKLQLPMASASSPSDDGLSGAAQESLHIAARLPLWQCTTQVLLAARAHNMFVMDAVFNDPTDKVGFRRNLQESKALGLNGKTLIHPGQIEPTNAIYTPSTDEVTWATRIVEAVQGAQGGVATVDGKMVEDLHKREALRLLAMHRSTEAERQLRAREAAEEGKAGEAAEGSEDGTREPRRAPSRHRSLN</sequence>
<dbReference type="AlphaFoldDB" id="A0A0N1IHZ0"/>
<reference evidence="4 5" key="1">
    <citation type="journal article" date="2015" name="PLoS Pathog.">
        <title>Leptomonas seymouri: Adaptations to the Dixenous Life Cycle Analyzed by Genome Sequencing, Transcriptome Profiling and Co-infection with Leishmania donovani.</title>
        <authorList>
            <person name="Kraeva N."/>
            <person name="Butenko A."/>
            <person name="Hlavacova J."/>
            <person name="Kostygov A."/>
            <person name="Myskova J."/>
            <person name="Grybchuk D."/>
            <person name="Lestinova T."/>
            <person name="Votypka J."/>
            <person name="Volf P."/>
            <person name="Opperdoes F."/>
            <person name="Flegontov P."/>
            <person name="Lukes J."/>
            <person name="Yurchenko V."/>
        </authorList>
    </citation>
    <scope>NUCLEOTIDE SEQUENCE [LARGE SCALE GENOMIC DNA]</scope>
    <source>
        <strain evidence="4 5">ATCC 30220</strain>
    </source>
</reference>
<dbReference type="Proteomes" id="UP000038009">
    <property type="component" value="Unassembled WGS sequence"/>
</dbReference>
<accession>A0A0N1IHZ0</accession>
<organism evidence="4 5">
    <name type="scientific">Leptomonas seymouri</name>
    <dbReference type="NCBI Taxonomy" id="5684"/>
    <lineage>
        <taxon>Eukaryota</taxon>
        <taxon>Discoba</taxon>
        <taxon>Euglenozoa</taxon>
        <taxon>Kinetoplastea</taxon>
        <taxon>Metakinetoplastina</taxon>
        <taxon>Trypanosomatida</taxon>
        <taxon>Trypanosomatidae</taxon>
        <taxon>Leishmaniinae</taxon>
        <taxon>Leptomonas</taxon>
    </lineage>
</organism>
<evidence type="ECO:0000256" key="1">
    <source>
        <dbReference type="ARBA" id="ARBA00022723"/>
    </source>
</evidence>
<feature type="domain" description="HpcH/HpaI aldolase/citrate lyase" evidence="3">
    <location>
        <begin position="154"/>
        <end position="435"/>
    </location>
</feature>
<feature type="compositionally biased region" description="Basic and acidic residues" evidence="2">
    <location>
        <begin position="497"/>
        <end position="514"/>
    </location>
</feature>
<comment type="caution">
    <text evidence="4">The sequence shown here is derived from an EMBL/GenBank/DDBJ whole genome shotgun (WGS) entry which is preliminary data.</text>
</comment>
<dbReference type="GO" id="GO:0046872">
    <property type="term" value="F:metal ion binding"/>
    <property type="evidence" value="ECO:0007669"/>
    <property type="project" value="UniProtKB-KW"/>
</dbReference>
<gene>
    <name evidence="4" type="ORF">ABL78_6687</name>
</gene>
<dbReference type="InterPro" id="IPR040442">
    <property type="entry name" value="Pyrv_kinase-like_dom_sf"/>
</dbReference>
<dbReference type="EMBL" id="LJSK01000275">
    <property type="protein sequence ID" value="KPI84253.1"/>
    <property type="molecule type" value="Genomic_DNA"/>
</dbReference>
<dbReference type="OMA" id="CPRSVLF"/>
<keyword evidence="1" id="KW-0479">Metal-binding</keyword>
<feature type="region of interest" description="Disordered" evidence="2">
    <location>
        <begin position="115"/>
        <end position="135"/>
    </location>
</feature>
<dbReference type="Gene3D" id="3.20.20.60">
    <property type="entry name" value="Phosphoenolpyruvate-binding domains"/>
    <property type="match status" value="2"/>
</dbReference>